<sequence length="115" mass="12744">MNESRIPAAALLTDLIDNLASFATGQLGLSPSKSKEFAQDAAAFLADHWGGQNVYIPKDMAGRICSRDARIYSDFNGANADELARKYGLSYQHIHRIIKKEREKRSVKQHGLPLS</sequence>
<proteinExistence type="predicted"/>
<feature type="domain" description="Mor transcription activator" evidence="1">
    <location>
        <begin position="10"/>
        <end position="106"/>
    </location>
</feature>
<organism evidence="2 3">
    <name type="scientific">Pseudodesulfovibrio senegalensis</name>
    <dbReference type="NCBI Taxonomy" id="1721087"/>
    <lineage>
        <taxon>Bacteria</taxon>
        <taxon>Pseudomonadati</taxon>
        <taxon>Thermodesulfobacteriota</taxon>
        <taxon>Desulfovibrionia</taxon>
        <taxon>Desulfovibrionales</taxon>
        <taxon>Desulfovibrionaceae</taxon>
    </lineage>
</organism>
<evidence type="ECO:0000313" key="3">
    <source>
        <dbReference type="Proteomes" id="UP000438699"/>
    </source>
</evidence>
<evidence type="ECO:0000313" key="2">
    <source>
        <dbReference type="EMBL" id="KAB1440358.1"/>
    </source>
</evidence>
<dbReference type="RefSeq" id="WP_151151799.1">
    <property type="nucleotide sequence ID" value="NZ_WAIE01000007.1"/>
</dbReference>
<accession>A0A6N6MZJ7</accession>
<dbReference type="PANTHER" id="PTHR37812">
    <property type="entry name" value="MU-LIKE PROPHAGE FLUMU PROTEIN C"/>
    <property type="match status" value="1"/>
</dbReference>
<keyword evidence="2" id="KW-0238">DNA-binding</keyword>
<protein>
    <submittedName>
        <fullName evidence="2">DNA-binding protein</fullName>
    </submittedName>
</protein>
<dbReference type="Proteomes" id="UP000438699">
    <property type="component" value="Unassembled WGS sequence"/>
</dbReference>
<dbReference type="InterPro" id="IPR052411">
    <property type="entry name" value="c-mor_Regulatory_Protein"/>
</dbReference>
<gene>
    <name evidence="2" type="ORF">F8A88_14010</name>
</gene>
<dbReference type="GO" id="GO:0003677">
    <property type="term" value="F:DNA binding"/>
    <property type="evidence" value="ECO:0007669"/>
    <property type="project" value="UniProtKB-KW"/>
</dbReference>
<dbReference type="InterPro" id="IPR009057">
    <property type="entry name" value="Homeodomain-like_sf"/>
</dbReference>
<dbReference type="AlphaFoldDB" id="A0A6N6MZJ7"/>
<reference evidence="2 3" key="1">
    <citation type="journal article" date="2017" name="Int. J. Syst. Evol. Microbiol.">
        <title>Desulfovibrio senegalensis sp. nov., a mesophilic sulfate reducer isolated from marine sediment.</title>
        <authorList>
            <person name="Thioye A."/>
            <person name="Gam Z.B.A."/>
            <person name="Mbengue M."/>
            <person name="Cayol J.L."/>
            <person name="Joseph-Bartoli M."/>
            <person name="Toure-Kane C."/>
            <person name="Labat M."/>
        </authorList>
    </citation>
    <scope>NUCLEOTIDE SEQUENCE [LARGE SCALE GENOMIC DNA]</scope>
    <source>
        <strain evidence="2 3">DSM 101509</strain>
    </source>
</reference>
<dbReference type="PANTHER" id="PTHR37812:SF1">
    <property type="entry name" value="MU-LIKE PROPHAGE FLUMU PROTEIN C"/>
    <property type="match status" value="1"/>
</dbReference>
<name>A0A6N6MZJ7_9BACT</name>
<dbReference type="EMBL" id="WAIE01000007">
    <property type="protein sequence ID" value="KAB1440358.1"/>
    <property type="molecule type" value="Genomic_DNA"/>
</dbReference>
<dbReference type="InterPro" id="IPR014875">
    <property type="entry name" value="Mor_transcription_activator"/>
</dbReference>
<dbReference type="SUPFAM" id="SSF46689">
    <property type="entry name" value="Homeodomain-like"/>
    <property type="match status" value="1"/>
</dbReference>
<comment type="caution">
    <text evidence="2">The sequence shown here is derived from an EMBL/GenBank/DDBJ whole genome shotgun (WGS) entry which is preliminary data.</text>
</comment>
<dbReference type="OrthoDB" id="5465334at2"/>
<evidence type="ECO:0000259" key="1">
    <source>
        <dbReference type="Pfam" id="PF08765"/>
    </source>
</evidence>
<keyword evidence="3" id="KW-1185">Reference proteome</keyword>
<dbReference type="Pfam" id="PF08765">
    <property type="entry name" value="Mor"/>
    <property type="match status" value="1"/>
</dbReference>
<dbReference type="Gene3D" id="1.10.10.60">
    <property type="entry name" value="Homeodomain-like"/>
    <property type="match status" value="1"/>
</dbReference>